<protein>
    <submittedName>
        <fullName evidence="4">ADF-H domain-containing protein</fullName>
    </submittedName>
</protein>
<evidence type="ECO:0000313" key="3">
    <source>
        <dbReference type="Proteomes" id="UP000278807"/>
    </source>
</evidence>
<dbReference type="WBParaSite" id="HNAJ_0000330101-mRNA-1">
    <property type="protein sequence ID" value="HNAJ_0000330101-mRNA-1"/>
    <property type="gene ID" value="HNAJ_0000330101"/>
</dbReference>
<evidence type="ECO:0000313" key="4">
    <source>
        <dbReference type="WBParaSite" id="HNAJ_0000330101-mRNA-1"/>
    </source>
</evidence>
<evidence type="ECO:0000313" key="2">
    <source>
        <dbReference type="EMBL" id="VDN99159.1"/>
    </source>
</evidence>
<proteinExistence type="predicted"/>
<dbReference type="AlphaFoldDB" id="A0A0R3T8B3"/>
<dbReference type="Proteomes" id="UP000278807">
    <property type="component" value="Unassembled WGS sequence"/>
</dbReference>
<keyword evidence="1" id="KW-0175">Coiled coil</keyword>
<evidence type="ECO:0000256" key="1">
    <source>
        <dbReference type="SAM" id="Coils"/>
    </source>
</evidence>
<feature type="coiled-coil region" evidence="1">
    <location>
        <begin position="65"/>
        <end position="92"/>
    </location>
</feature>
<reference evidence="4" key="1">
    <citation type="submission" date="2017-02" db="UniProtKB">
        <authorList>
            <consortium name="WormBaseParasite"/>
        </authorList>
    </citation>
    <scope>IDENTIFICATION</scope>
</reference>
<sequence length="100" mass="11899">MSQDKKIQVQKILQTSDVDIFTIMEANLSDDNLKYYQFPGFILYLLSKYRCANSTISRGKTKLYLVFWSEHLEELKRKLDALRNTADQTGRMEDVQAWRW</sequence>
<keyword evidence="3" id="KW-1185">Reference proteome</keyword>
<organism evidence="4">
    <name type="scientific">Rodentolepis nana</name>
    <name type="common">Dwarf tapeworm</name>
    <name type="synonym">Hymenolepis nana</name>
    <dbReference type="NCBI Taxonomy" id="102285"/>
    <lineage>
        <taxon>Eukaryota</taxon>
        <taxon>Metazoa</taxon>
        <taxon>Spiralia</taxon>
        <taxon>Lophotrochozoa</taxon>
        <taxon>Platyhelminthes</taxon>
        <taxon>Cestoda</taxon>
        <taxon>Eucestoda</taxon>
        <taxon>Cyclophyllidea</taxon>
        <taxon>Hymenolepididae</taxon>
        <taxon>Rodentolepis</taxon>
    </lineage>
</organism>
<dbReference type="EMBL" id="UZAE01001880">
    <property type="protein sequence ID" value="VDN99159.1"/>
    <property type="molecule type" value="Genomic_DNA"/>
</dbReference>
<name>A0A0R3T8B3_RODNA</name>
<gene>
    <name evidence="2" type="ORF">HNAJ_LOCUS3300</name>
</gene>
<accession>A0A0R3T8B3</accession>
<dbReference type="OrthoDB" id="6152674at2759"/>
<reference evidence="2 3" key="2">
    <citation type="submission" date="2018-11" db="EMBL/GenBank/DDBJ databases">
        <authorList>
            <consortium name="Pathogen Informatics"/>
        </authorList>
    </citation>
    <scope>NUCLEOTIDE SEQUENCE [LARGE SCALE GENOMIC DNA]</scope>
</reference>